<keyword evidence="4" id="KW-0802">TPR repeat</keyword>
<evidence type="ECO:0000313" key="6">
    <source>
        <dbReference type="EMBL" id="MDO1532302.1"/>
    </source>
</evidence>
<dbReference type="InterPro" id="IPR033891">
    <property type="entry name" value="TTC38"/>
</dbReference>
<reference evidence="6" key="1">
    <citation type="submission" date="2023-06" db="EMBL/GenBank/DDBJ databases">
        <authorList>
            <person name="Jiang Y."/>
            <person name="Liu Q."/>
        </authorList>
    </citation>
    <scope>NUCLEOTIDE SEQUENCE</scope>
    <source>
        <strain evidence="6">CGMCC 1.12090</strain>
    </source>
</reference>
<accession>A0ABT8S048</accession>
<keyword evidence="3" id="KW-0677">Repeat</keyword>
<dbReference type="Gene3D" id="1.25.40.10">
    <property type="entry name" value="Tetratricopeptide repeat domain"/>
    <property type="match status" value="1"/>
</dbReference>
<evidence type="ECO:0000256" key="5">
    <source>
        <dbReference type="SAM" id="MobiDB-lite"/>
    </source>
</evidence>
<gene>
    <name evidence="6" type="ORF">Q2T77_08375</name>
</gene>
<evidence type="ECO:0000256" key="3">
    <source>
        <dbReference type="ARBA" id="ARBA00022737"/>
    </source>
</evidence>
<keyword evidence="7" id="KW-1185">Reference proteome</keyword>
<evidence type="ECO:0000256" key="2">
    <source>
        <dbReference type="ARBA" id="ARBA00019992"/>
    </source>
</evidence>
<dbReference type="PANTHER" id="PTHR16263">
    <property type="entry name" value="TETRATRICOPEPTIDE REPEAT PROTEIN 38"/>
    <property type="match status" value="1"/>
</dbReference>
<proteinExistence type="inferred from homology"/>
<dbReference type="Proteomes" id="UP001169027">
    <property type="component" value="Unassembled WGS sequence"/>
</dbReference>
<dbReference type="InterPro" id="IPR011990">
    <property type="entry name" value="TPR-like_helical_dom_sf"/>
</dbReference>
<organism evidence="6 7">
    <name type="scientific">Variovorax ginsengisoli</name>
    <dbReference type="NCBI Taxonomy" id="363844"/>
    <lineage>
        <taxon>Bacteria</taxon>
        <taxon>Pseudomonadati</taxon>
        <taxon>Pseudomonadota</taxon>
        <taxon>Betaproteobacteria</taxon>
        <taxon>Burkholderiales</taxon>
        <taxon>Comamonadaceae</taxon>
        <taxon>Variovorax</taxon>
    </lineage>
</organism>
<comment type="similarity">
    <text evidence="1">Belongs to the TTC38 family.</text>
</comment>
<comment type="caution">
    <text evidence="6">The sequence shown here is derived from an EMBL/GenBank/DDBJ whole genome shotgun (WGS) entry which is preliminary data.</text>
</comment>
<dbReference type="RefSeq" id="WP_301806670.1">
    <property type="nucleotide sequence ID" value="NZ_JAUJZH010000004.1"/>
</dbReference>
<sequence length="472" mass="51975">MQRTPHSAAEFDDAAAAAACRQALELLHAGQGNPQAVIEPVLRARPDFAAAHCLRAAGLVMASREDALPALAATLQTARAHLARASERERAHFAAAQAWLDKDMARSLRLYGEIAAADPKDTLALRVAHFGDLQFGRTEWLRARIVAALRHWHPDEPGYGHMLAMYAFGLAETADPVSADAVGREALRLEPRQCGAVHAVAHALEMQGRSADGAAWLDHTRGVWSDSPAFATHLSWHESLFRLDQGDLGAVLGILDRRLMDCRDPDTATLVDSSALLWRLHLRGQDVSDRWQRVADAWEDRASTGLRPFNDVHAMLAFVATQRWASARRLLDTLRDCARKAPDLRRAVHDAALPVCEAFIAFGRQRYAAAARQLQAQQRLARGCGGSRAQCDLLHLTWLEAALRSHQPALAQRLLGERVASRPQSPFNARLRERVAQALSRPLSRARYTTATQPRSADARRIPAPTRLPAMP</sequence>
<dbReference type="PANTHER" id="PTHR16263:SF4">
    <property type="entry name" value="TETRATRICOPEPTIDE REPEAT PROTEIN 38"/>
    <property type="match status" value="1"/>
</dbReference>
<dbReference type="EMBL" id="JAUKVY010000004">
    <property type="protein sequence ID" value="MDO1532302.1"/>
    <property type="molecule type" value="Genomic_DNA"/>
</dbReference>
<evidence type="ECO:0000256" key="1">
    <source>
        <dbReference type="ARBA" id="ARBA00005857"/>
    </source>
</evidence>
<name>A0ABT8S048_9BURK</name>
<evidence type="ECO:0000256" key="4">
    <source>
        <dbReference type="ARBA" id="ARBA00022803"/>
    </source>
</evidence>
<evidence type="ECO:0000313" key="7">
    <source>
        <dbReference type="Proteomes" id="UP001169027"/>
    </source>
</evidence>
<protein>
    <recommendedName>
        <fullName evidence="2">Tetratricopeptide repeat protein 38</fullName>
    </recommendedName>
</protein>
<dbReference type="CDD" id="cd05804">
    <property type="entry name" value="StaR_like"/>
    <property type="match status" value="1"/>
</dbReference>
<feature type="region of interest" description="Disordered" evidence="5">
    <location>
        <begin position="442"/>
        <end position="472"/>
    </location>
</feature>